<evidence type="ECO:0000256" key="1">
    <source>
        <dbReference type="ARBA" id="ARBA00001964"/>
    </source>
</evidence>
<dbReference type="InterPro" id="IPR035807">
    <property type="entry name" value="PDC_E1_N"/>
</dbReference>
<keyword evidence="9" id="KW-0460">Magnesium</keyword>
<dbReference type="Pfam" id="PF22613">
    <property type="entry name" value="Transketolase_C_1"/>
    <property type="match status" value="1"/>
</dbReference>
<evidence type="ECO:0000256" key="3">
    <source>
        <dbReference type="ARBA" id="ARBA00017172"/>
    </source>
</evidence>
<feature type="binding site" evidence="9">
    <location>
        <position position="283"/>
    </location>
    <ligand>
        <name>Mg(2+)</name>
        <dbReference type="ChEBI" id="CHEBI:18420"/>
    </ligand>
</feature>
<evidence type="ECO:0000259" key="11">
    <source>
        <dbReference type="Pfam" id="PF00456"/>
    </source>
</evidence>
<dbReference type="InterPro" id="IPR005474">
    <property type="entry name" value="Transketolase_N"/>
</dbReference>
<comment type="catalytic activity">
    <reaction evidence="7 8">
        <text>N(6)-[(R)-lipoyl]-L-lysyl-[protein] + pyruvate + H(+) = N(6)-[(R)-S(8)-acetyldihydrolipoyl]-L-lysyl-[protein] + CO2</text>
        <dbReference type="Rhea" id="RHEA:19189"/>
        <dbReference type="Rhea" id="RHEA-COMP:10474"/>
        <dbReference type="Rhea" id="RHEA-COMP:10478"/>
        <dbReference type="ChEBI" id="CHEBI:15361"/>
        <dbReference type="ChEBI" id="CHEBI:15378"/>
        <dbReference type="ChEBI" id="CHEBI:16526"/>
        <dbReference type="ChEBI" id="CHEBI:83099"/>
        <dbReference type="ChEBI" id="CHEBI:83111"/>
        <dbReference type="EC" id="1.2.4.1"/>
    </reaction>
</comment>
<comment type="cofactor">
    <cofactor evidence="9">
        <name>Mg(2+)</name>
        <dbReference type="ChEBI" id="CHEBI:18420"/>
    </cofactor>
</comment>
<sequence length="918" mass="102682">MEDDMSETANPQGDPQRIITDGMPTQLPDMDPAETQEWVDSLDAVVEHHGRERARYLMLRLLERSREAGVGVPALRSTDYINTIPPSREPDFPGDEDIERRIRAYVRWNAAVMVTRAQRPGVGVGGHIATYASAASLYEVGFNHFFRGREHEGGGDQLFIQGHGSPGIYSRAFLEGRLTTEELDLFRQESQPGGLSSYPHPRLMPEFWEFPTVSMGLGSLGSIYQARFNRYLHNRGFSDTSQQRVWAFVGDGEMDEPEAQGALTVAAREELDNLVWVVNCNLQRLDGPVRGNGKIIQELESLFRGAGWNVIKVVWGRKWDQLLSLDVNGALVERMNNTPDGQFQTYTTKDGDYIREHFFNSPELKRILGESGLTEADLPVLDRGGHDYRKVYAAYKAATEHTGQPTVILAKTIKGWTLGPDFEARNATHQMKKLTRKALKGFRDRIGLDIPDSELEGDLPPYHHPGKDSEEVEYLMERRAELGGPIPTRKVQYQGIDLPEHDAYGELKKGSGKSEVATTMAFVRLLKDLFKHPELGPRIVPIIPDEARTFGMDTMFSTEKIYSPHGQNYESVDKAMLLSYQEATDGQILHEGITEAGSMASFAAVGSSYATHGQPMLPIYIFYSMFGFQRTADSIWQAADQRSRGFLIGATAGRTTLNGEGLQHQDGHSPLYALTNPAVEAFDPSFAFEVATITEAGINRMFGDEPEDVIYYVTVYNEPTTQPAIPEGLDEEEILDGIYRYATYEDERSHRVQLLSSGSAMKETLRAQQMLGEEWDVAADIWSVPGWVQLHRDGVDCMTTNRDHPTAEPRVPLMTRKLEASRGGPFIAVTDYQKALPGLVEPFVPGRFAILGTDGFGRSDTREALRRIFRIDAESIVVAALYELSLAGEVKAELAAEAIERYGIDPDLRVWDELHTHR</sequence>
<dbReference type="Proteomes" id="UP000264006">
    <property type="component" value="Chromosome"/>
</dbReference>
<dbReference type="FunFam" id="3.40.50.970:FF:000011">
    <property type="entry name" value="Pyruvate dehydrogenase E1 component"/>
    <property type="match status" value="1"/>
</dbReference>
<proteinExistence type="predicted"/>
<evidence type="ECO:0000259" key="12">
    <source>
        <dbReference type="Pfam" id="PF17831"/>
    </source>
</evidence>
<accession>A0A346XZ01</accession>
<keyword evidence="9" id="KW-0479">Metal-binding</keyword>
<evidence type="ECO:0000256" key="10">
    <source>
        <dbReference type="SAM" id="MobiDB-lite"/>
    </source>
</evidence>
<keyword evidence="5 8" id="KW-0786">Thiamine pyrophosphate</keyword>
<organism evidence="14 15">
    <name type="scientific">Euzebya pacifica</name>
    <dbReference type="NCBI Taxonomy" id="1608957"/>
    <lineage>
        <taxon>Bacteria</taxon>
        <taxon>Bacillati</taxon>
        <taxon>Actinomycetota</taxon>
        <taxon>Nitriliruptoria</taxon>
        <taxon>Euzebyales</taxon>
    </lineage>
</organism>
<dbReference type="SUPFAM" id="SSF52922">
    <property type="entry name" value="TK C-terminal domain-like"/>
    <property type="match status" value="1"/>
</dbReference>
<dbReference type="InterPro" id="IPR004660">
    <property type="entry name" value="PDH_E1"/>
</dbReference>
<evidence type="ECO:0000256" key="9">
    <source>
        <dbReference type="PIRSR" id="PIRSR000156-1"/>
    </source>
</evidence>
<keyword evidence="15" id="KW-1185">Reference proteome</keyword>
<reference evidence="14 15" key="1">
    <citation type="submission" date="2018-09" db="EMBL/GenBank/DDBJ databases">
        <title>Complete genome sequence of Euzebya sp. DY32-46 isolated from seawater of Pacific Ocean.</title>
        <authorList>
            <person name="Xu L."/>
            <person name="Wu Y.-H."/>
            <person name="Xu X.-W."/>
        </authorList>
    </citation>
    <scope>NUCLEOTIDE SEQUENCE [LARGE SCALE GENOMIC DNA]</scope>
    <source>
        <strain evidence="14 15">DY32-46</strain>
    </source>
</reference>
<evidence type="ECO:0000313" key="15">
    <source>
        <dbReference type="Proteomes" id="UP000264006"/>
    </source>
</evidence>
<dbReference type="GO" id="GO:0000287">
    <property type="term" value="F:magnesium ion binding"/>
    <property type="evidence" value="ECO:0007669"/>
    <property type="project" value="UniProtKB-ARBA"/>
</dbReference>
<dbReference type="EMBL" id="CP031165">
    <property type="protein sequence ID" value="AXV07448.1"/>
    <property type="molecule type" value="Genomic_DNA"/>
</dbReference>
<evidence type="ECO:0000256" key="4">
    <source>
        <dbReference type="ARBA" id="ARBA00023002"/>
    </source>
</evidence>
<dbReference type="PANTHER" id="PTHR43825:SF3">
    <property type="entry name" value="PYRUVATE DEHYDROGENASE E1 COMPONENT"/>
    <property type="match status" value="1"/>
</dbReference>
<dbReference type="AlphaFoldDB" id="A0A346XZ01"/>
<dbReference type="NCBIfam" id="TIGR00759">
    <property type="entry name" value="aceE"/>
    <property type="match status" value="1"/>
</dbReference>
<dbReference type="InterPro" id="IPR041621">
    <property type="entry name" value="PDH_E1_M"/>
</dbReference>
<dbReference type="Pfam" id="PF17831">
    <property type="entry name" value="PDH_E1_M"/>
    <property type="match status" value="1"/>
</dbReference>
<protein>
    <recommendedName>
        <fullName evidence="3 8">Pyruvate dehydrogenase E1 component</fullName>
        <ecNumber evidence="2 8">1.2.4.1</ecNumber>
    </recommendedName>
</protein>
<dbReference type="Pfam" id="PF00456">
    <property type="entry name" value="Transketolase_N"/>
    <property type="match status" value="1"/>
</dbReference>
<feature type="region of interest" description="Disordered" evidence="10">
    <location>
        <begin position="1"/>
        <end position="24"/>
    </location>
</feature>
<feature type="binding site" evidence="9">
    <location>
        <position position="281"/>
    </location>
    <ligand>
        <name>Mg(2+)</name>
        <dbReference type="ChEBI" id="CHEBI:18420"/>
    </ligand>
</feature>
<feature type="domain" description="Transketolase N-terminal" evidence="11">
    <location>
        <begin position="160"/>
        <end position="317"/>
    </location>
</feature>
<feature type="domain" description="Pyruvate dehydrogenase E1 component middle" evidence="12">
    <location>
        <begin position="506"/>
        <end position="720"/>
    </location>
</feature>
<dbReference type="InterPro" id="IPR009014">
    <property type="entry name" value="Transketo_C/PFOR_II"/>
</dbReference>
<evidence type="ECO:0000259" key="13">
    <source>
        <dbReference type="Pfam" id="PF22613"/>
    </source>
</evidence>
<dbReference type="Gene3D" id="3.40.50.970">
    <property type="match status" value="2"/>
</dbReference>
<evidence type="ECO:0000256" key="7">
    <source>
        <dbReference type="ARBA" id="ARBA00051231"/>
    </source>
</evidence>
<dbReference type="SUPFAM" id="SSF52518">
    <property type="entry name" value="Thiamin diphosphate-binding fold (THDP-binding)"/>
    <property type="match status" value="2"/>
</dbReference>
<dbReference type="PIRSF" id="PIRSF000156">
    <property type="entry name" value="Pyruvate_dh_E1"/>
    <property type="match status" value="1"/>
</dbReference>
<dbReference type="InterPro" id="IPR051157">
    <property type="entry name" value="PDH/Transketolase"/>
</dbReference>
<keyword evidence="4 8" id="KW-0560">Oxidoreductase</keyword>
<feature type="binding site" evidence="9">
    <location>
        <position position="251"/>
    </location>
    <ligand>
        <name>Mg(2+)</name>
        <dbReference type="ChEBI" id="CHEBI:18420"/>
    </ligand>
</feature>
<name>A0A346XZ01_9ACTN</name>
<keyword evidence="6 8" id="KW-0670">Pyruvate</keyword>
<evidence type="ECO:0000256" key="2">
    <source>
        <dbReference type="ARBA" id="ARBA00012281"/>
    </source>
</evidence>
<dbReference type="EC" id="1.2.4.1" evidence="2 8"/>
<dbReference type="InterPro" id="IPR029061">
    <property type="entry name" value="THDP-binding"/>
</dbReference>
<dbReference type="CDD" id="cd02017">
    <property type="entry name" value="TPP_E1_EcPDC_like"/>
    <property type="match status" value="1"/>
</dbReference>
<comment type="cofactor">
    <cofactor evidence="1 8">
        <name>thiamine diphosphate</name>
        <dbReference type="ChEBI" id="CHEBI:58937"/>
    </cofactor>
</comment>
<dbReference type="GO" id="GO:0004739">
    <property type="term" value="F:pyruvate dehydrogenase (acetyl-transferring) activity"/>
    <property type="evidence" value="ECO:0007669"/>
    <property type="project" value="UniProtKB-EC"/>
</dbReference>
<gene>
    <name evidence="14" type="ORF">DVS28_a2769</name>
</gene>
<dbReference type="Gene3D" id="3.40.50.920">
    <property type="match status" value="1"/>
</dbReference>
<evidence type="ECO:0000256" key="5">
    <source>
        <dbReference type="ARBA" id="ARBA00023052"/>
    </source>
</evidence>
<dbReference type="PANTHER" id="PTHR43825">
    <property type="entry name" value="PYRUVATE DEHYDROGENASE E1 COMPONENT"/>
    <property type="match status" value="1"/>
</dbReference>
<feature type="domain" description="Transketolase-like C-terminal" evidence="13">
    <location>
        <begin position="738"/>
        <end position="871"/>
    </location>
</feature>
<comment type="function">
    <text evidence="8">Component of the pyruvate dehydrogenase (PDH) complex, that catalyzes the overall conversion of pyruvate to acetyl-CoA and CO(2).</text>
</comment>
<dbReference type="InterPro" id="IPR055152">
    <property type="entry name" value="Transketolase-like_C_2"/>
</dbReference>
<evidence type="ECO:0000256" key="8">
    <source>
        <dbReference type="PIRNR" id="PIRNR000156"/>
    </source>
</evidence>
<evidence type="ECO:0000313" key="14">
    <source>
        <dbReference type="EMBL" id="AXV07448.1"/>
    </source>
</evidence>
<dbReference type="KEGG" id="euz:DVS28_a2769"/>
<evidence type="ECO:0000256" key="6">
    <source>
        <dbReference type="ARBA" id="ARBA00023317"/>
    </source>
</evidence>